<keyword evidence="1" id="KW-1133">Transmembrane helix</keyword>
<dbReference type="RefSeq" id="WP_145858852.1">
    <property type="nucleotide sequence ID" value="NZ_RPFW01000006.1"/>
</dbReference>
<protein>
    <submittedName>
        <fullName evidence="2">Uncharacterized protein</fullName>
    </submittedName>
</protein>
<keyword evidence="3" id="KW-1185">Reference proteome</keyword>
<evidence type="ECO:0000256" key="1">
    <source>
        <dbReference type="SAM" id="Phobius"/>
    </source>
</evidence>
<keyword evidence="1" id="KW-0812">Transmembrane</keyword>
<dbReference type="OrthoDB" id="6191336at2"/>
<dbReference type="EMBL" id="RPFW01000006">
    <property type="protein sequence ID" value="TVZ01912.1"/>
    <property type="molecule type" value="Genomic_DNA"/>
</dbReference>
<gene>
    <name evidence="2" type="ORF">EAS64_31225</name>
</gene>
<keyword evidence="1" id="KW-0472">Membrane</keyword>
<evidence type="ECO:0000313" key="3">
    <source>
        <dbReference type="Proteomes" id="UP000460272"/>
    </source>
</evidence>
<sequence length="458" mass="47102">MRRVTGIRPAGTGLRGRRRLGRAIGAVAIMTGVGGAALAAATAAQASWTPVTTLTGRTWEGVDPAISANAKGAFITAWEGINNADPNCGNQIQIRLRSSAGKWGSIHQLTPCSGPTMVFPAVAYNPAGYGVVAWLRVKDDAIQAVTVSPAGKIGPVLTVTPKNNQAYFPMVAVSPAGQALVVWQTINATSTGPNGVLARFISSGGALGPVRFLGASTQLVSAPVFDKTGTATVSYTATKVYEVRLTPNGVGQPAVVLSPAIGTSFGKPQLADDSNGDTFVLVPQIVSVKNTQTEHLVVRKWSKARVLGKAVTVAIAAPTVTVNNIPDGPSLSADGAGDAVVVWNSALSSTQAAVYGRRLSPAGTLGPAVRLGTGYLPHVAIDPAGAGLITWQSTTYQSGLVTTIYGRHVTAPKGTFGRLIKFTADGEHAQIAVDQAGRSGVIWLRSSAAPLIQARFGS</sequence>
<name>A0A6P2BS86_9ACTN</name>
<reference evidence="2 3" key="1">
    <citation type="submission" date="2018-11" db="EMBL/GenBank/DDBJ databases">
        <title>Trebonia kvetii gen.nov., sp.nov., a novel acidophilic actinobacterium, and proposal of the new actinobacterial family Treboniaceae fam. nov.</title>
        <authorList>
            <person name="Rapoport D."/>
            <person name="Sagova-Mareckova M."/>
            <person name="Sedlacek I."/>
            <person name="Provaznik J."/>
            <person name="Kralova S."/>
            <person name="Pavlinic D."/>
            <person name="Benes V."/>
            <person name="Kopecky J."/>
        </authorList>
    </citation>
    <scope>NUCLEOTIDE SEQUENCE [LARGE SCALE GENOMIC DNA]</scope>
    <source>
        <strain evidence="2 3">15Tr583</strain>
    </source>
</reference>
<feature type="transmembrane region" description="Helical" evidence="1">
    <location>
        <begin position="20"/>
        <end position="41"/>
    </location>
</feature>
<evidence type="ECO:0000313" key="2">
    <source>
        <dbReference type="EMBL" id="TVZ01912.1"/>
    </source>
</evidence>
<proteinExistence type="predicted"/>
<organism evidence="2 3">
    <name type="scientific">Trebonia kvetii</name>
    <dbReference type="NCBI Taxonomy" id="2480626"/>
    <lineage>
        <taxon>Bacteria</taxon>
        <taxon>Bacillati</taxon>
        <taxon>Actinomycetota</taxon>
        <taxon>Actinomycetes</taxon>
        <taxon>Streptosporangiales</taxon>
        <taxon>Treboniaceae</taxon>
        <taxon>Trebonia</taxon>
    </lineage>
</organism>
<dbReference type="Proteomes" id="UP000460272">
    <property type="component" value="Unassembled WGS sequence"/>
</dbReference>
<comment type="caution">
    <text evidence="2">The sequence shown here is derived from an EMBL/GenBank/DDBJ whole genome shotgun (WGS) entry which is preliminary data.</text>
</comment>
<dbReference type="AlphaFoldDB" id="A0A6P2BS86"/>
<accession>A0A6P2BS86</accession>